<keyword evidence="2" id="KW-1185">Reference proteome</keyword>
<evidence type="ECO:0000313" key="1">
    <source>
        <dbReference type="EMBL" id="EEG76744.1"/>
    </source>
</evidence>
<name>C0GIT0_DETAL</name>
<dbReference type="EMBL" id="ACJM01000013">
    <property type="protein sequence ID" value="EEG76744.1"/>
    <property type="molecule type" value="Genomic_DNA"/>
</dbReference>
<dbReference type="AlphaFoldDB" id="C0GIT0"/>
<protein>
    <submittedName>
        <fullName evidence="1">Uncharacterized protein</fullName>
    </submittedName>
</protein>
<dbReference type="OrthoDB" id="2375806at2"/>
<gene>
    <name evidence="1" type="ORF">DealDRAFT_2389</name>
</gene>
<proteinExistence type="predicted"/>
<dbReference type="STRING" id="555088.DealDRAFT_2389"/>
<evidence type="ECO:0000313" key="2">
    <source>
        <dbReference type="Proteomes" id="UP000006443"/>
    </source>
</evidence>
<comment type="caution">
    <text evidence="1">The sequence shown here is derived from an EMBL/GenBank/DDBJ whole genome shotgun (WGS) entry which is preliminary data.</text>
</comment>
<organism evidence="1 2">
    <name type="scientific">Dethiobacter alkaliphilus AHT 1</name>
    <dbReference type="NCBI Taxonomy" id="555088"/>
    <lineage>
        <taxon>Bacteria</taxon>
        <taxon>Bacillati</taxon>
        <taxon>Bacillota</taxon>
        <taxon>Dethiobacteria</taxon>
        <taxon>Dethiobacterales</taxon>
        <taxon>Dethiobacteraceae</taxon>
        <taxon>Dethiobacter</taxon>
    </lineage>
</organism>
<dbReference type="Proteomes" id="UP000006443">
    <property type="component" value="Unassembled WGS sequence"/>
</dbReference>
<reference evidence="1 2" key="1">
    <citation type="submission" date="2009-02" db="EMBL/GenBank/DDBJ databases">
        <title>Sequencing of the draft genome and assembly of Dethiobacter alkaliphilus AHT 1.</title>
        <authorList>
            <consortium name="US DOE Joint Genome Institute (JGI-PGF)"/>
            <person name="Lucas S."/>
            <person name="Copeland A."/>
            <person name="Lapidus A."/>
            <person name="Glavina del Rio T."/>
            <person name="Dalin E."/>
            <person name="Tice H."/>
            <person name="Bruce D."/>
            <person name="Goodwin L."/>
            <person name="Pitluck S."/>
            <person name="Larimer F."/>
            <person name="Land M.L."/>
            <person name="Hauser L."/>
            <person name="Muyzer G."/>
        </authorList>
    </citation>
    <scope>NUCLEOTIDE SEQUENCE [LARGE SCALE GENOMIC DNA]</scope>
    <source>
        <strain evidence="1 2">AHT 1</strain>
    </source>
</reference>
<sequence>MVAKSIYAFFNDDEDARQAMHELRNRGYISSIQKADQGSPNPDMSVSSLMVGFLPNMTRALFQSRYTDREGVYLFVGLNEHQGEVEVYDVIEQFDGELLEQNEPPKNP</sequence>
<accession>C0GIT0</accession>
<dbReference type="RefSeq" id="WP_008517720.1">
    <property type="nucleotide sequence ID" value="NZ_ACJM01000013.1"/>
</dbReference>